<evidence type="ECO:0000313" key="1">
    <source>
        <dbReference type="EMBL" id="PRX60815.1"/>
    </source>
</evidence>
<dbReference type="Proteomes" id="UP000238312">
    <property type="component" value="Unassembled WGS sequence"/>
</dbReference>
<accession>A0A2T0MRF2</accession>
<protein>
    <submittedName>
        <fullName evidence="1">Uncharacterized protein</fullName>
    </submittedName>
</protein>
<dbReference type="AlphaFoldDB" id="A0A2T0MRF2"/>
<proteinExistence type="predicted"/>
<dbReference type="RefSeq" id="WP_106246766.1">
    <property type="nucleotide sequence ID" value="NZ_CP109074.1"/>
</dbReference>
<keyword evidence="2" id="KW-1185">Reference proteome</keyword>
<dbReference type="EMBL" id="PVNG01000016">
    <property type="protein sequence ID" value="PRX60815.1"/>
    <property type="molecule type" value="Genomic_DNA"/>
</dbReference>
<sequence>MAEMIEVHTNVEGEDRAVDLAHDLLSTGLAVSIDLAPVAGSGSEGGGMWKISVLTTGDLLAAVEEQFGRAHGGAVPSVLTFPGAG</sequence>
<name>A0A2T0MRF2_9ACTN</name>
<evidence type="ECO:0000313" key="2">
    <source>
        <dbReference type="Proteomes" id="UP000238312"/>
    </source>
</evidence>
<reference evidence="1 2" key="1">
    <citation type="submission" date="2018-03" db="EMBL/GenBank/DDBJ databases">
        <title>Genomic Encyclopedia of Type Strains, Phase III (KMG-III): the genomes of soil and plant-associated and newly described type strains.</title>
        <authorList>
            <person name="Whitman W."/>
        </authorList>
    </citation>
    <scope>NUCLEOTIDE SEQUENCE [LARGE SCALE GENOMIC DNA]</scope>
    <source>
        <strain evidence="1 2">CGMCC 4.7104</strain>
    </source>
</reference>
<dbReference type="OrthoDB" id="135849at85012"/>
<organism evidence="1 2">
    <name type="scientific">Nonomuraea fuscirosea</name>
    <dbReference type="NCBI Taxonomy" id="1291556"/>
    <lineage>
        <taxon>Bacteria</taxon>
        <taxon>Bacillati</taxon>
        <taxon>Actinomycetota</taxon>
        <taxon>Actinomycetes</taxon>
        <taxon>Streptosporangiales</taxon>
        <taxon>Streptosporangiaceae</taxon>
        <taxon>Nonomuraea</taxon>
    </lineage>
</organism>
<comment type="caution">
    <text evidence="1">The sequence shown here is derived from an EMBL/GenBank/DDBJ whole genome shotgun (WGS) entry which is preliminary data.</text>
</comment>
<gene>
    <name evidence="1" type="ORF">B0I32_116206</name>
</gene>